<feature type="compositionally biased region" description="Polar residues" evidence="1">
    <location>
        <begin position="85"/>
        <end position="101"/>
    </location>
</feature>
<evidence type="ECO:0000313" key="2">
    <source>
        <dbReference type="Proteomes" id="UP000050795"/>
    </source>
</evidence>
<accession>A0AA85J1M1</accession>
<feature type="region of interest" description="Disordered" evidence="1">
    <location>
        <begin position="67"/>
        <end position="116"/>
    </location>
</feature>
<evidence type="ECO:0000256" key="1">
    <source>
        <dbReference type="SAM" id="MobiDB-lite"/>
    </source>
</evidence>
<name>A0AA85J1M1_TRIRE</name>
<feature type="region of interest" description="Disordered" evidence="1">
    <location>
        <begin position="134"/>
        <end position="181"/>
    </location>
</feature>
<feature type="compositionally biased region" description="Polar residues" evidence="1">
    <location>
        <begin position="1"/>
        <end position="11"/>
    </location>
</feature>
<dbReference type="Proteomes" id="UP000050795">
    <property type="component" value="Unassembled WGS sequence"/>
</dbReference>
<reference evidence="2" key="1">
    <citation type="submission" date="2022-06" db="EMBL/GenBank/DDBJ databases">
        <authorList>
            <person name="Berger JAMES D."/>
            <person name="Berger JAMES D."/>
        </authorList>
    </citation>
    <scope>NUCLEOTIDE SEQUENCE [LARGE SCALE GENOMIC DNA]</scope>
</reference>
<feature type="region of interest" description="Disordered" evidence="1">
    <location>
        <begin position="1"/>
        <end position="22"/>
    </location>
</feature>
<sequence length="248" mass="27245">MASEEASNSIRKPSARRSKPDMAALVDQQRFFDDPWSRNSLYQLDSLIPVVALHDLGKNGVNIRHFSSPASSHSEKRFHKHPPLSCSSSGDSDIGESNTNSVIEVDEGDGDDDLPLSAFLPLKSVNLPNTMINNNSDNSINSNSSSSSDNSLNTSNCSNGSNNNYDNNTTTTTTNNNNNNNNDSCIIINNDINTSDNINNHKIVHSSCQCTKPAVVDDPRWDGEYCSPECLIRVCHEAFQSWLENQHS</sequence>
<reference evidence="3" key="2">
    <citation type="submission" date="2023-11" db="UniProtKB">
        <authorList>
            <consortium name="WormBaseParasite"/>
        </authorList>
    </citation>
    <scope>IDENTIFICATION</scope>
</reference>
<protein>
    <submittedName>
        <fullName evidence="3">Uncharacterized protein</fullName>
    </submittedName>
</protein>
<proteinExistence type="predicted"/>
<dbReference type="WBParaSite" id="TREG1_124400.1">
    <property type="protein sequence ID" value="TREG1_124400.1"/>
    <property type="gene ID" value="TREG1_124400"/>
</dbReference>
<dbReference type="AlphaFoldDB" id="A0AA85J1M1"/>
<keyword evidence="2" id="KW-1185">Reference proteome</keyword>
<organism evidence="2 3">
    <name type="scientific">Trichobilharzia regenti</name>
    <name type="common">Nasal bird schistosome</name>
    <dbReference type="NCBI Taxonomy" id="157069"/>
    <lineage>
        <taxon>Eukaryota</taxon>
        <taxon>Metazoa</taxon>
        <taxon>Spiralia</taxon>
        <taxon>Lophotrochozoa</taxon>
        <taxon>Platyhelminthes</taxon>
        <taxon>Trematoda</taxon>
        <taxon>Digenea</taxon>
        <taxon>Strigeidida</taxon>
        <taxon>Schistosomatoidea</taxon>
        <taxon>Schistosomatidae</taxon>
        <taxon>Trichobilharzia</taxon>
    </lineage>
</organism>
<evidence type="ECO:0000313" key="3">
    <source>
        <dbReference type="WBParaSite" id="TREG1_124400.1"/>
    </source>
</evidence>
<feature type="compositionally biased region" description="Acidic residues" evidence="1">
    <location>
        <begin position="104"/>
        <end position="114"/>
    </location>
</feature>